<organism evidence="2">
    <name type="scientific">Acetithermum autotrophicum</name>
    <dbReference type="NCBI Taxonomy" id="1446466"/>
    <lineage>
        <taxon>Bacteria</taxon>
        <taxon>Candidatus Bipolaricaulota</taxon>
        <taxon>Candidatus Acetithermum</taxon>
    </lineage>
</organism>
<dbReference type="Pfam" id="PF01402">
    <property type="entry name" value="RHH_1"/>
    <property type="match status" value="1"/>
</dbReference>
<feature type="domain" description="Ribbon-helix-helix protein CopG" evidence="1">
    <location>
        <begin position="3"/>
        <end position="42"/>
    </location>
</feature>
<sequence>MTRTQIYLDEEQKKELDRLSAKRGVPIAELIRAAIDQMLAQERERKQNFERVLTQTFGMWRDRREITEDYVRRARRDWEKRLKRHGSSAD</sequence>
<reference evidence="2" key="1">
    <citation type="journal article" date="2005" name="Environ. Microbiol.">
        <title>Genetic and functional properties of uncultivated thermophilic crenarchaeotes from a subsurface gold mine as revealed by analysis of genome fragments.</title>
        <authorList>
            <person name="Nunoura T."/>
            <person name="Hirayama H."/>
            <person name="Takami H."/>
            <person name="Oida H."/>
            <person name="Nishi S."/>
            <person name="Shimamura S."/>
            <person name="Suzuki Y."/>
            <person name="Inagaki F."/>
            <person name="Takai K."/>
            <person name="Nealson K.H."/>
            <person name="Horikoshi K."/>
        </authorList>
    </citation>
    <scope>NUCLEOTIDE SEQUENCE</scope>
</reference>
<name>H5SRC2_ACEAU</name>
<dbReference type="EMBL" id="AP011801">
    <property type="protein sequence ID" value="BAL58639.1"/>
    <property type="molecule type" value="Genomic_DNA"/>
</dbReference>
<dbReference type="Gene3D" id="1.10.1220.10">
    <property type="entry name" value="Met repressor-like"/>
    <property type="match status" value="1"/>
</dbReference>
<reference evidence="2" key="2">
    <citation type="journal article" date="2012" name="PLoS ONE">
        <title>A Deeply Branching Thermophilic Bacterium with an Ancient Acetyl-CoA Pathway Dominates a Subsurface Ecosystem.</title>
        <authorList>
            <person name="Takami H."/>
            <person name="Noguchi H."/>
            <person name="Takaki Y."/>
            <person name="Uchiyama I."/>
            <person name="Toyoda A."/>
            <person name="Nishi S."/>
            <person name="Chee G.-J."/>
            <person name="Arai W."/>
            <person name="Nunoura T."/>
            <person name="Itoh T."/>
            <person name="Hattori M."/>
            <person name="Takai K."/>
        </authorList>
    </citation>
    <scope>NUCLEOTIDE SEQUENCE</scope>
</reference>
<protein>
    <submittedName>
        <fullName evidence="2">Hypothetical conserved protein</fullName>
    </submittedName>
</protein>
<dbReference type="InterPro" id="IPR002145">
    <property type="entry name" value="CopG"/>
</dbReference>
<dbReference type="InterPro" id="IPR013321">
    <property type="entry name" value="Arc_rbn_hlx_hlx"/>
</dbReference>
<proteinExistence type="predicted"/>
<evidence type="ECO:0000259" key="1">
    <source>
        <dbReference type="Pfam" id="PF01402"/>
    </source>
</evidence>
<dbReference type="InterPro" id="IPR010985">
    <property type="entry name" value="Ribbon_hlx_hlx"/>
</dbReference>
<dbReference type="AlphaFoldDB" id="H5SRC2"/>
<dbReference type="SUPFAM" id="SSF47598">
    <property type="entry name" value="Ribbon-helix-helix"/>
    <property type="match status" value="1"/>
</dbReference>
<evidence type="ECO:0000313" key="2">
    <source>
        <dbReference type="EMBL" id="BAL58639.1"/>
    </source>
</evidence>
<accession>H5SRC2</accession>
<dbReference type="GO" id="GO:0006355">
    <property type="term" value="P:regulation of DNA-templated transcription"/>
    <property type="evidence" value="ECO:0007669"/>
    <property type="project" value="InterPro"/>
</dbReference>
<dbReference type="CDD" id="cd21631">
    <property type="entry name" value="RHH_CopG_NikR-like"/>
    <property type="match status" value="1"/>
</dbReference>
<gene>
    <name evidence="2" type="ORF">HGMM_OP2C187</name>
</gene>